<dbReference type="PANTHER" id="PTHR23282">
    <property type="entry name" value="APICAL ENDOSOMAL GLYCOPROTEIN PRECURSOR"/>
    <property type="match status" value="1"/>
</dbReference>
<reference evidence="3" key="1">
    <citation type="submission" date="2021-02" db="EMBL/GenBank/DDBJ databases">
        <authorList>
            <person name="Dougan E. K."/>
            <person name="Rhodes N."/>
            <person name="Thang M."/>
            <person name="Chan C."/>
        </authorList>
    </citation>
    <scope>NUCLEOTIDE SEQUENCE</scope>
</reference>
<dbReference type="PROSITE" id="PS50012">
    <property type="entry name" value="RCC1_3"/>
    <property type="match status" value="3"/>
</dbReference>
<dbReference type="PROSITE" id="PS50060">
    <property type="entry name" value="MAM_2"/>
    <property type="match status" value="5"/>
</dbReference>
<dbReference type="InterPro" id="IPR000998">
    <property type="entry name" value="MAM_dom"/>
</dbReference>
<evidence type="ECO:0000256" key="1">
    <source>
        <dbReference type="PROSITE-ProRule" id="PRU00235"/>
    </source>
</evidence>
<dbReference type="InterPro" id="IPR009091">
    <property type="entry name" value="RCC1/BLIP-II"/>
</dbReference>
<feature type="domain" description="MAM" evidence="2">
    <location>
        <begin position="486"/>
        <end position="647"/>
    </location>
</feature>
<dbReference type="InterPro" id="IPR000408">
    <property type="entry name" value="Reg_chr_condens"/>
</dbReference>
<dbReference type="GO" id="GO:0016020">
    <property type="term" value="C:membrane"/>
    <property type="evidence" value="ECO:0007669"/>
    <property type="project" value="InterPro"/>
</dbReference>
<feature type="repeat" description="RCC1" evidence="1">
    <location>
        <begin position="1147"/>
        <end position="1206"/>
    </location>
</feature>
<dbReference type="Gene3D" id="2.130.10.30">
    <property type="entry name" value="Regulator of chromosome condensation 1/beta-lactamase-inhibitor protein II"/>
    <property type="match status" value="2"/>
</dbReference>
<accession>A0A812I1B1</accession>
<dbReference type="OrthoDB" id="412155at2759"/>
<dbReference type="InterPro" id="IPR013320">
    <property type="entry name" value="ConA-like_dom_sf"/>
</dbReference>
<feature type="domain" description="MAM" evidence="2">
    <location>
        <begin position="346"/>
        <end position="490"/>
    </location>
</feature>
<evidence type="ECO:0000313" key="3">
    <source>
        <dbReference type="EMBL" id="CAE6968486.1"/>
    </source>
</evidence>
<dbReference type="EMBL" id="CAJNDS010000134">
    <property type="protein sequence ID" value="CAE6968486.1"/>
    <property type="molecule type" value="Genomic_DNA"/>
</dbReference>
<dbReference type="CDD" id="cd06263">
    <property type="entry name" value="MAM"/>
    <property type="match status" value="2"/>
</dbReference>
<evidence type="ECO:0000313" key="4">
    <source>
        <dbReference type="Proteomes" id="UP000604046"/>
    </source>
</evidence>
<keyword evidence="4" id="KW-1185">Reference proteome</keyword>
<name>A0A812I1B1_9DINO</name>
<proteinExistence type="predicted"/>
<dbReference type="Pfam" id="PF00415">
    <property type="entry name" value="RCC1"/>
    <property type="match status" value="1"/>
</dbReference>
<feature type="domain" description="MAM" evidence="2">
    <location>
        <begin position="783"/>
        <end position="936"/>
    </location>
</feature>
<dbReference type="PANTHER" id="PTHR23282:SF101">
    <property type="entry name" value="MAM DOMAIN-CONTAINING PROTEIN"/>
    <property type="match status" value="1"/>
</dbReference>
<dbReference type="SMART" id="SM00137">
    <property type="entry name" value="MAM"/>
    <property type="match status" value="2"/>
</dbReference>
<dbReference type="Proteomes" id="UP000604046">
    <property type="component" value="Unassembled WGS sequence"/>
</dbReference>
<feature type="domain" description="MAM" evidence="2">
    <location>
        <begin position="31"/>
        <end position="175"/>
    </location>
</feature>
<protein>
    <recommendedName>
        <fullName evidence="2">MAM domain-containing protein</fullName>
    </recommendedName>
</protein>
<dbReference type="SUPFAM" id="SSF50985">
    <property type="entry name" value="RCC1/BLIP-II"/>
    <property type="match status" value="1"/>
</dbReference>
<evidence type="ECO:0000259" key="2">
    <source>
        <dbReference type="PROSITE" id="PS50060"/>
    </source>
</evidence>
<dbReference type="Gene3D" id="2.60.120.200">
    <property type="match status" value="6"/>
</dbReference>
<feature type="repeat" description="RCC1" evidence="1">
    <location>
        <begin position="1207"/>
        <end position="1263"/>
    </location>
</feature>
<sequence>MCIGSWFLVDAPHALGHSPEWKLWQVTLEMSGCSFEIDTCVWLNTGNASWQRASGQSVDAWLEAEGNASDGQLFIIETPMLNATTAEKAVVFSYMMTGSSSVSLEVEHKTEFAGWSTLFSESGDTGEAWKGAAIRVPEGTVGLRLLASAGVGAVVKVDSILAVERADWESIGCTFEVDFCGWSRSFENQWRAQRGPTATSFTGPPEGAFEGDWYIYTEADSTYNKAGLCRALFHLTSPVFALQAFSLTSPMCERSNVTRHLRFVYNMFGGGMGSLRLESLGSSRWTTLWLRAGNRVPRWEPDYVVIPQDAEMLRFVGVTGTGRESDIALDAIGVAVGVPVLDLENIACGFALDTCRWLNTGNASWQRASGQSVDAWLEAEGNASDGQLFIIETPMLNATTAEKAVVFSYMMTGSSSVSLEVEHKTEFAGWSTLFSESGDTGEAWKGAAIRVPEGTVGLRLLASAGVGAVVKVDSILAVERADWDSIGCTFEVDFCGWSRGFENQWRAQRGPTASSSTGPPEGAFEGNRYIYTEATRALNKDFMMTSPMLERSNTTRHLRFVYSMFGEHMGSLRLESLGSSRWTTLWLRAGDRAERWELEYVVIPQDAEMLRFVGVTGSGFRSDMALDGLDVGFGLPVLGIEHLACDFALDTCRWLNTGNASWQGASGQSADGWLEAEGNASDGQVFIIETPMLTVTAEKGVVVSYMMTGSSSVSLEVEHKTEFAGWSTLFSESGDTGEAWKVAAIRVPEGTVGLRLLASLSTWEKAKVGAISVANVVSSFANLTCSFEVDPCGWLSRTGMWLQFGGPHFFLQGPDAGFRSDSYMATGQADGDPTLQVGMSGDVAPQAVLESPMFPAAASEFYLGFAYRMSGSAIIRMELQCLHRGHWSQIWSMSGSQGTAWLQAKVTLPAGTEMLRFVSASQEWEPGVHALDSVVVWVPAGPMPPVPFSLHRGWDQNCAVVFTRGVKSLKCWGNGNNGKNGYGNTDRIGDGPGEMGANLPFVDLGGKQPVSVGCGGPFCCAVLDGGAGRAVSCWGGNYRGLLGDGSGQNIGDEPMEMGMHLPTVDLGTGAFALEVFASLFQVCVLLRGGAVKCWGRGYALGLGDTMDRGADSNHMGDRLPFVDLGTDFRAVQVVSGHRHTCALSSQGKVKCWGMGPAVGLNFSSRFSAGVGNSPNEMGDQLPFLELGLEVLQISAGSYHTCAVLADESLKCWGENGWGQLGHGSTDSVQPLVDPNLPKTLLGSGVSVMKVAAGGWHTCAILQDETLKLGVGTGVELLGNQPEHMGDALHPVELNNLRVREVMGGAQVTCVRLEDDSARCWGHNSNGQLGLGHTENVGGDPRDMGSALMPTEIFETEKLGAGLEGMGIGSMGEGSSEGWLLLQHNGSFGLVCDDGFTDATAQVA</sequence>
<dbReference type="InterPro" id="IPR051560">
    <property type="entry name" value="MAM_domain-containing"/>
</dbReference>
<organism evidence="3 4">
    <name type="scientific">Symbiodinium natans</name>
    <dbReference type="NCBI Taxonomy" id="878477"/>
    <lineage>
        <taxon>Eukaryota</taxon>
        <taxon>Sar</taxon>
        <taxon>Alveolata</taxon>
        <taxon>Dinophyceae</taxon>
        <taxon>Suessiales</taxon>
        <taxon>Symbiodiniaceae</taxon>
        <taxon>Symbiodinium</taxon>
    </lineage>
</organism>
<feature type="repeat" description="RCC1" evidence="1">
    <location>
        <begin position="1095"/>
        <end position="1146"/>
    </location>
</feature>
<dbReference type="Pfam" id="PF00629">
    <property type="entry name" value="MAM"/>
    <property type="match status" value="4"/>
</dbReference>
<feature type="domain" description="MAM" evidence="2">
    <location>
        <begin position="171"/>
        <end position="350"/>
    </location>
</feature>
<dbReference type="SUPFAM" id="SSF49899">
    <property type="entry name" value="Concanavalin A-like lectins/glucanases"/>
    <property type="match status" value="6"/>
</dbReference>
<dbReference type="Pfam" id="PF13540">
    <property type="entry name" value="RCC1_2"/>
    <property type="match status" value="1"/>
</dbReference>
<gene>
    <name evidence="3" type="ORF">SNAT2548_LOCUS2343</name>
</gene>
<comment type="caution">
    <text evidence="3">The sequence shown here is derived from an EMBL/GenBank/DDBJ whole genome shotgun (WGS) entry which is preliminary data.</text>
</comment>